<evidence type="ECO:0000259" key="10">
    <source>
        <dbReference type="PROSITE" id="PS51194"/>
    </source>
</evidence>
<feature type="domain" description="DEAD-box RNA helicase Q" evidence="11">
    <location>
        <begin position="231"/>
        <end position="259"/>
    </location>
</feature>
<evidence type="ECO:0000259" key="11">
    <source>
        <dbReference type="PROSITE" id="PS51195"/>
    </source>
</evidence>
<dbReference type="InterPro" id="IPR011545">
    <property type="entry name" value="DEAD/DEAH_box_helicase_dom"/>
</dbReference>
<keyword evidence="2 7" id="KW-0378">Hydrolase</keyword>
<dbReference type="Pfam" id="PF00271">
    <property type="entry name" value="Helicase_C"/>
    <property type="match status" value="1"/>
</dbReference>
<evidence type="ECO:0000313" key="13">
    <source>
        <dbReference type="Proteomes" id="UP001515480"/>
    </source>
</evidence>
<accession>A0AB34JDJ6</accession>
<dbReference type="SUPFAM" id="SSF52540">
    <property type="entry name" value="P-loop containing nucleoside triphosphate hydrolases"/>
    <property type="match status" value="1"/>
</dbReference>
<dbReference type="GO" id="GO:0016787">
    <property type="term" value="F:hydrolase activity"/>
    <property type="evidence" value="ECO:0007669"/>
    <property type="project" value="UniProtKB-KW"/>
</dbReference>
<comment type="domain">
    <text evidence="7">The Q motif is unique to and characteristic of the DEAD box family of RNA helicases and controls ATP binding and hydrolysis.</text>
</comment>
<comment type="catalytic activity">
    <reaction evidence="7">
        <text>ATP + H2O = ADP + phosphate + H(+)</text>
        <dbReference type="Rhea" id="RHEA:13065"/>
        <dbReference type="ChEBI" id="CHEBI:15377"/>
        <dbReference type="ChEBI" id="CHEBI:15378"/>
        <dbReference type="ChEBI" id="CHEBI:30616"/>
        <dbReference type="ChEBI" id="CHEBI:43474"/>
        <dbReference type="ChEBI" id="CHEBI:456216"/>
        <dbReference type="EC" id="3.6.4.13"/>
    </reaction>
</comment>
<keyword evidence="4 7" id="KW-0067">ATP-binding</keyword>
<dbReference type="PANTHER" id="PTHR24031">
    <property type="entry name" value="RNA HELICASE"/>
    <property type="match status" value="1"/>
</dbReference>
<dbReference type="EMBL" id="JBGBPQ010000009">
    <property type="protein sequence ID" value="KAL1519740.1"/>
    <property type="molecule type" value="Genomic_DNA"/>
</dbReference>
<keyword evidence="1 7" id="KW-0547">Nucleotide-binding</keyword>
<dbReference type="PROSITE" id="PS51194">
    <property type="entry name" value="HELICASE_CTER"/>
    <property type="match status" value="1"/>
</dbReference>
<protein>
    <recommendedName>
        <fullName evidence="7">ATP-dependent RNA helicase</fullName>
        <ecNumber evidence="7">3.6.4.13</ecNumber>
    </recommendedName>
</protein>
<dbReference type="InterPro" id="IPR014001">
    <property type="entry name" value="Helicase_ATP-bd"/>
</dbReference>
<dbReference type="PROSITE" id="PS51195">
    <property type="entry name" value="Q_MOTIF"/>
    <property type="match status" value="1"/>
</dbReference>
<feature type="compositionally biased region" description="Acidic residues" evidence="8">
    <location>
        <begin position="695"/>
        <end position="707"/>
    </location>
</feature>
<feature type="compositionally biased region" description="Basic and acidic residues" evidence="8">
    <location>
        <begin position="124"/>
        <end position="170"/>
    </location>
</feature>
<comment type="similarity">
    <text evidence="7">Belongs to the DEAD box helicase family.</text>
</comment>
<evidence type="ECO:0000259" key="9">
    <source>
        <dbReference type="PROSITE" id="PS51192"/>
    </source>
</evidence>
<dbReference type="SMART" id="SM00490">
    <property type="entry name" value="HELICc"/>
    <property type="match status" value="1"/>
</dbReference>
<feature type="short sequence motif" description="Q motif" evidence="6">
    <location>
        <begin position="231"/>
        <end position="259"/>
    </location>
</feature>
<dbReference type="EC" id="3.6.4.13" evidence="7"/>
<feature type="domain" description="Helicase C-terminal" evidence="10">
    <location>
        <begin position="507"/>
        <end position="654"/>
    </location>
</feature>
<feature type="domain" description="Helicase ATP-binding" evidence="9">
    <location>
        <begin position="263"/>
        <end position="461"/>
    </location>
</feature>
<feature type="compositionally biased region" description="Basic and acidic residues" evidence="8">
    <location>
        <begin position="671"/>
        <end position="682"/>
    </location>
</feature>
<evidence type="ECO:0000256" key="5">
    <source>
        <dbReference type="ARBA" id="ARBA00022884"/>
    </source>
</evidence>
<name>A0AB34JDJ6_PRYPA</name>
<organism evidence="12 13">
    <name type="scientific">Prymnesium parvum</name>
    <name type="common">Toxic golden alga</name>
    <dbReference type="NCBI Taxonomy" id="97485"/>
    <lineage>
        <taxon>Eukaryota</taxon>
        <taxon>Haptista</taxon>
        <taxon>Haptophyta</taxon>
        <taxon>Prymnesiophyceae</taxon>
        <taxon>Prymnesiales</taxon>
        <taxon>Prymnesiaceae</taxon>
        <taxon>Prymnesium</taxon>
    </lineage>
</organism>
<dbReference type="InterPro" id="IPR014014">
    <property type="entry name" value="RNA_helicase_DEAD_Q_motif"/>
</dbReference>
<evidence type="ECO:0000256" key="7">
    <source>
        <dbReference type="RuleBase" id="RU365068"/>
    </source>
</evidence>
<dbReference type="InterPro" id="IPR001650">
    <property type="entry name" value="Helicase_C-like"/>
</dbReference>
<evidence type="ECO:0000256" key="1">
    <source>
        <dbReference type="ARBA" id="ARBA00022741"/>
    </source>
</evidence>
<dbReference type="CDD" id="cd18787">
    <property type="entry name" value="SF2_C_DEAD"/>
    <property type="match status" value="1"/>
</dbReference>
<comment type="function">
    <text evidence="7">RNA helicase.</text>
</comment>
<dbReference type="PROSITE" id="PS51192">
    <property type="entry name" value="HELICASE_ATP_BIND_1"/>
    <property type="match status" value="1"/>
</dbReference>
<evidence type="ECO:0000256" key="6">
    <source>
        <dbReference type="PROSITE-ProRule" id="PRU00552"/>
    </source>
</evidence>
<evidence type="ECO:0000256" key="2">
    <source>
        <dbReference type="ARBA" id="ARBA00022801"/>
    </source>
</evidence>
<dbReference type="GO" id="GO:0003723">
    <property type="term" value="F:RNA binding"/>
    <property type="evidence" value="ECO:0007669"/>
    <property type="project" value="UniProtKB-UniRule"/>
</dbReference>
<gene>
    <name evidence="12" type="ORF">AB1Y20_023248</name>
</gene>
<feature type="region of interest" description="Disordered" evidence="8">
    <location>
        <begin position="47"/>
        <end position="97"/>
    </location>
</feature>
<evidence type="ECO:0000256" key="3">
    <source>
        <dbReference type="ARBA" id="ARBA00022806"/>
    </source>
</evidence>
<keyword evidence="13" id="KW-1185">Reference proteome</keyword>
<dbReference type="GO" id="GO:0003724">
    <property type="term" value="F:RNA helicase activity"/>
    <property type="evidence" value="ECO:0007669"/>
    <property type="project" value="UniProtKB-EC"/>
</dbReference>
<evidence type="ECO:0000256" key="8">
    <source>
        <dbReference type="SAM" id="MobiDB-lite"/>
    </source>
</evidence>
<reference evidence="12 13" key="1">
    <citation type="journal article" date="2024" name="Science">
        <title>Giant polyketide synthase enzymes in the biosynthesis of giant marine polyether toxins.</title>
        <authorList>
            <person name="Fallon T.R."/>
            <person name="Shende V.V."/>
            <person name="Wierzbicki I.H."/>
            <person name="Pendleton A.L."/>
            <person name="Watervoot N.F."/>
            <person name="Auber R.P."/>
            <person name="Gonzalez D.J."/>
            <person name="Wisecaver J.H."/>
            <person name="Moore B.S."/>
        </authorList>
    </citation>
    <scope>NUCLEOTIDE SEQUENCE [LARGE SCALE GENOMIC DNA]</scope>
    <source>
        <strain evidence="12 13">12B1</strain>
    </source>
</reference>
<keyword evidence="5 7" id="KW-0694">RNA-binding</keyword>
<dbReference type="AlphaFoldDB" id="A0AB34JDJ6"/>
<evidence type="ECO:0000313" key="12">
    <source>
        <dbReference type="EMBL" id="KAL1519740.1"/>
    </source>
</evidence>
<dbReference type="InterPro" id="IPR027417">
    <property type="entry name" value="P-loop_NTPase"/>
</dbReference>
<feature type="region of interest" description="Disordered" evidence="8">
    <location>
        <begin position="671"/>
        <end position="719"/>
    </location>
</feature>
<dbReference type="SMART" id="SM00487">
    <property type="entry name" value="DEXDc"/>
    <property type="match status" value="1"/>
</dbReference>
<dbReference type="GO" id="GO:0005524">
    <property type="term" value="F:ATP binding"/>
    <property type="evidence" value="ECO:0007669"/>
    <property type="project" value="UniProtKB-UniRule"/>
</dbReference>
<dbReference type="Gene3D" id="3.40.50.300">
    <property type="entry name" value="P-loop containing nucleotide triphosphate hydrolases"/>
    <property type="match status" value="2"/>
</dbReference>
<comment type="caution">
    <text evidence="12">The sequence shown here is derived from an EMBL/GenBank/DDBJ whole genome shotgun (WGS) entry which is preliminary data.</text>
</comment>
<feature type="region of interest" description="Disordered" evidence="8">
    <location>
        <begin position="117"/>
        <end position="193"/>
    </location>
</feature>
<dbReference type="Proteomes" id="UP001515480">
    <property type="component" value="Unassembled WGS sequence"/>
</dbReference>
<evidence type="ECO:0000256" key="4">
    <source>
        <dbReference type="ARBA" id="ARBA00022840"/>
    </source>
</evidence>
<sequence length="757" mass="82406">MPSRASAPASASQARQAWRRVDIDPEVYRFAAADGFLALEEIDSQALELEPPPTARSTAAHKEMGAAAKGTKKRKRVKAEAAEEAPEEAAGVAGDDDDAAEVGRIAAAAAARFVAKAKAKARRPVGEGEKGEKGEAAEAKVGRPVGEGEKGEAAEAKAKRAEGEGEKGEAAEAAPKRRKRAEKRREGEAGEVGAPADLFAAVAADFAAAAEDTPAEAPPSPEERHAAVDMSAWAQFGLHERLLRKLAAAGFTSPRPIQREVLPVAVHGRRDVCGAAETGSGKTLAFGLPILHRLLELEDAGTPAEGLFALIIAPTRELASQVASHLRALAPPTIRIVSLLGGLSIDKQKRLLKDKPPIAVATPGRLWELMQDHTVPHLRSIESVRFFVLDEVDRMVEAGHYKELESILLRFEISAAAEEDGSDAAAPPRVGAGRQTFLFSATLMLPPAAREMNAHRLKKHKAIAPDSTMDKLLRTIKFHNTMKVVDLTRSQLVAARLTQKKISCMQKEKEVFLYLTLRAYPGRTIVFCNAITCLQRLRSLLALLQLPVLALQGNMQQRARLKALDRFKSRKDSVLIATDVAARGLDIAGVDLVVHFQLPRSAETYVHRSGRTARGDAAGMSVALIEPSDQKTYRRLCLELELETGLPDASIDTKLIPRVQAVVSLAKQIDRTMHRKSRESQHKKTRQKLVREMELPSESDDEDDEDEVVRGGRQARQYDQQLKQLGSQKQKLSQLLAKIAQPTGLSLHELARQQAQR</sequence>
<proteinExistence type="inferred from homology"/>
<dbReference type="Pfam" id="PF00270">
    <property type="entry name" value="DEAD"/>
    <property type="match status" value="1"/>
</dbReference>
<keyword evidence="3 7" id="KW-0347">Helicase</keyword>